<dbReference type="Proteomes" id="UP001341840">
    <property type="component" value="Unassembled WGS sequence"/>
</dbReference>
<feature type="region of interest" description="Disordered" evidence="1">
    <location>
        <begin position="1"/>
        <end position="44"/>
    </location>
</feature>
<accession>A0ABU6ZJX5</accession>
<evidence type="ECO:0000313" key="2">
    <source>
        <dbReference type="EMBL" id="MED6222276.1"/>
    </source>
</evidence>
<keyword evidence="3" id="KW-1185">Reference proteome</keyword>
<dbReference type="EMBL" id="JASCZI010272449">
    <property type="protein sequence ID" value="MED6222276.1"/>
    <property type="molecule type" value="Genomic_DNA"/>
</dbReference>
<proteinExistence type="predicted"/>
<gene>
    <name evidence="2" type="ORF">PIB30_062816</name>
</gene>
<reference evidence="2 3" key="1">
    <citation type="journal article" date="2023" name="Plants (Basel)">
        <title>Bridging the Gap: Combining Genomics and Transcriptomics Approaches to Understand Stylosanthes scabra, an Orphan Legume from the Brazilian Caatinga.</title>
        <authorList>
            <person name="Ferreira-Neto J.R.C."/>
            <person name="da Silva M.D."/>
            <person name="Binneck E."/>
            <person name="de Melo N.F."/>
            <person name="da Silva R.H."/>
            <person name="de Melo A.L.T.M."/>
            <person name="Pandolfi V."/>
            <person name="Bustamante F.O."/>
            <person name="Brasileiro-Vidal A.C."/>
            <person name="Benko-Iseppon A.M."/>
        </authorList>
    </citation>
    <scope>NUCLEOTIDE SEQUENCE [LARGE SCALE GENOMIC DNA]</scope>
    <source>
        <tissue evidence="2">Leaves</tissue>
    </source>
</reference>
<feature type="region of interest" description="Disordered" evidence="1">
    <location>
        <begin position="81"/>
        <end position="108"/>
    </location>
</feature>
<evidence type="ECO:0000313" key="3">
    <source>
        <dbReference type="Proteomes" id="UP001341840"/>
    </source>
</evidence>
<name>A0ABU6ZJX5_9FABA</name>
<organism evidence="2 3">
    <name type="scientific">Stylosanthes scabra</name>
    <dbReference type="NCBI Taxonomy" id="79078"/>
    <lineage>
        <taxon>Eukaryota</taxon>
        <taxon>Viridiplantae</taxon>
        <taxon>Streptophyta</taxon>
        <taxon>Embryophyta</taxon>
        <taxon>Tracheophyta</taxon>
        <taxon>Spermatophyta</taxon>
        <taxon>Magnoliopsida</taxon>
        <taxon>eudicotyledons</taxon>
        <taxon>Gunneridae</taxon>
        <taxon>Pentapetalae</taxon>
        <taxon>rosids</taxon>
        <taxon>fabids</taxon>
        <taxon>Fabales</taxon>
        <taxon>Fabaceae</taxon>
        <taxon>Papilionoideae</taxon>
        <taxon>50 kb inversion clade</taxon>
        <taxon>dalbergioids sensu lato</taxon>
        <taxon>Dalbergieae</taxon>
        <taxon>Pterocarpus clade</taxon>
        <taxon>Stylosanthes</taxon>
    </lineage>
</organism>
<protein>
    <submittedName>
        <fullName evidence="2">Uncharacterized protein</fullName>
    </submittedName>
</protein>
<evidence type="ECO:0000256" key="1">
    <source>
        <dbReference type="SAM" id="MobiDB-lite"/>
    </source>
</evidence>
<sequence length="108" mass="11584">MTATLSPRRCSEDGDGVDAAESDAGTTVRGPRWSSDCNSRRGCGERRRRQLTRVLRRATATATATRPVVSVWVTERAGALYGESNSSGGVDGDGVEVVERWGSRRGRG</sequence>
<comment type="caution">
    <text evidence="2">The sequence shown here is derived from an EMBL/GenBank/DDBJ whole genome shotgun (WGS) entry which is preliminary data.</text>
</comment>